<sequence>MVRLEKFVIHTTKYNDFINITDRVEELVEQSGIREGMALVMTAHTTTGITANEALECLQSDMKDMLWRLVPEYGHYAHSRMLHSYGTTAGNPTGHLRAMLTGNHAVFPVWDGKMVRGDAQEIFFCEFDGAQSRTVYVEIMGES</sequence>
<dbReference type="InterPro" id="IPR035917">
    <property type="entry name" value="YjbQ-like_sf"/>
</dbReference>
<keyword evidence="4" id="KW-1185">Reference proteome</keyword>
<dbReference type="Proteomes" id="UP000669239">
    <property type="component" value="Unassembled WGS sequence"/>
</dbReference>
<evidence type="ECO:0000313" key="4">
    <source>
        <dbReference type="Proteomes" id="UP000669239"/>
    </source>
</evidence>
<dbReference type="PANTHER" id="PTHR30615">
    <property type="entry name" value="UNCHARACTERIZED PROTEIN YJBQ-RELATED"/>
    <property type="match status" value="1"/>
</dbReference>
<dbReference type="PANTHER" id="PTHR30615:SF8">
    <property type="entry name" value="UPF0047 PROTEIN C4A8.02C"/>
    <property type="match status" value="1"/>
</dbReference>
<accession>A0AAW5BZ14</accession>
<reference evidence="3 4" key="1">
    <citation type="journal article" date="2020" name="Cell Host Microbe">
        <title>Functional and Genomic Variation between Human-Derived Isolates of Lachnospiraceae Reveals Inter- and Intra-Species Diversity.</title>
        <authorList>
            <person name="Sorbara M.T."/>
            <person name="Littmann E.R."/>
            <person name="Fontana E."/>
            <person name="Moody T.U."/>
            <person name="Kohout C.E."/>
            <person name="Gjonbalaj M."/>
            <person name="Eaton V."/>
            <person name="Seok R."/>
            <person name="Leiner I.M."/>
            <person name="Pamer E.G."/>
        </authorList>
    </citation>
    <scope>NUCLEOTIDE SEQUENCE [LARGE SCALE GENOMIC DNA]</scope>
    <source>
        <strain evidence="3 4">MSK.1.17</strain>
    </source>
</reference>
<dbReference type="GeneID" id="97208737"/>
<dbReference type="EMBL" id="JAKNGE010000040">
    <property type="protein sequence ID" value="MCG4748593.1"/>
    <property type="molecule type" value="Genomic_DNA"/>
</dbReference>
<evidence type="ECO:0000313" key="5">
    <source>
        <dbReference type="Proteomes" id="UP001299608"/>
    </source>
</evidence>
<comment type="similarity">
    <text evidence="1">Belongs to the UPF0047 family.</text>
</comment>
<name>A0AAW5BZ14_9FIRM</name>
<evidence type="ECO:0000313" key="2">
    <source>
        <dbReference type="EMBL" id="MCG4748593.1"/>
    </source>
</evidence>
<dbReference type="NCBIfam" id="TIGR00149">
    <property type="entry name" value="TIGR00149_YjbQ"/>
    <property type="match status" value="1"/>
</dbReference>
<dbReference type="Gene3D" id="2.60.120.460">
    <property type="entry name" value="YjbQ-like"/>
    <property type="match status" value="1"/>
</dbReference>
<gene>
    <name evidence="3" type="ORF">G5B36_19280</name>
    <name evidence="2" type="ORF">L0N08_24575</name>
</gene>
<reference evidence="3" key="2">
    <citation type="submission" date="2020-02" db="EMBL/GenBank/DDBJ databases">
        <authorList>
            <person name="Littmann E."/>
            <person name="Sorbara M."/>
        </authorList>
    </citation>
    <scope>NUCLEOTIDE SEQUENCE</scope>
    <source>
        <strain evidence="3">MSK.1.17</strain>
    </source>
</reference>
<dbReference type="SUPFAM" id="SSF111038">
    <property type="entry name" value="YjbQ-like"/>
    <property type="match status" value="1"/>
</dbReference>
<protein>
    <submittedName>
        <fullName evidence="2">Secondary thiamine-phosphate synthase enzyme YjbQ</fullName>
    </submittedName>
    <submittedName>
        <fullName evidence="3">YjbQ family protein</fullName>
    </submittedName>
</protein>
<dbReference type="Proteomes" id="UP001299608">
    <property type="component" value="Unassembled WGS sequence"/>
</dbReference>
<evidence type="ECO:0000313" key="3">
    <source>
        <dbReference type="EMBL" id="NSJ50832.1"/>
    </source>
</evidence>
<evidence type="ECO:0000256" key="1">
    <source>
        <dbReference type="ARBA" id="ARBA00005534"/>
    </source>
</evidence>
<dbReference type="InterPro" id="IPR001602">
    <property type="entry name" value="UPF0047_YjbQ-like"/>
</dbReference>
<dbReference type="EMBL" id="JAAITT010000031">
    <property type="protein sequence ID" value="NSJ50832.1"/>
    <property type="molecule type" value="Genomic_DNA"/>
</dbReference>
<organism evidence="2 5">
    <name type="scientific">Enterocloster aldenensis</name>
    <dbReference type="NCBI Taxonomy" id="358742"/>
    <lineage>
        <taxon>Bacteria</taxon>
        <taxon>Bacillati</taxon>
        <taxon>Bacillota</taxon>
        <taxon>Clostridia</taxon>
        <taxon>Lachnospirales</taxon>
        <taxon>Lachnospiraceae</taxon>
        <taxon>Enterocloster</taxon>
    </lineage>
</organism>
<proteinExistence type="inferred from homology"/>
<dbReference type="Pfam" id="PF01894">
    <property type="entry name" value="YjbQ"/>
    <property type="match status" value="1"/>
</dbReference>
<comment type="caution">
    <text evidence="2">The sequence shown here is derived from an EMBL/GenBank/DDBJ whole genome shotgun (WGS) entry which is preliminary data.</text>
</comment>
<dbReference type="AlphaFoldDB" id="A0AAW5BZ14"/>
<dbReference type="RefSeq" id="WP_117560568.1">
    <property type="nucleotide sequence ID" value="NZ_BAABZL010000001.1"/>
</dbReference>
<reference evidence="2" key="3">
    <citation type="submission" date="2022-01" db="EMBL/GenBank/DDBJ databases">
        <title>Collection of gut derived symbiotic bacterial strains cultured from healthy donors.</title>
        <authorList>
            <person name="Lin H."/>
            <person name="Kohout C."/>
            <person name="Waligurski E."/>
            <person name="Pamer E.G."/>
        </authorList>
    </citation>
    <scope>NUCLEOTIDE SEQUENCE</scope>
    <source>
        <strain evidence="2">DFI.6.55</strain>
    </source>
</reference>
<dbReference type="PIRSF" id="PIRSF004681">
    <property type="entry name" value="UCP004681"/>
    <property type="match status" value="1"/>
</dbReference>